<feature type="region of interest" description="Disordered" evidence="5">
    <location>
        <begin position="850"/>
        <end position="907"/>
    </location>
</feature>
<evidence type="ECO:0000256" key="3">
    <source>
        <dbReference type="ARBA" id="ARBA00022806"/>
    </source>
</evidence>
<keyword evidence="1" id="KW-0547">Nucleotide-binding</keyword>
<feature type="domain" description="Helicase C-terminal" evidence="7">
    <location>
        <begin position="616"/>
        <end position="776"/>
    </location>
</feature>
<dbReference type="InterPro" id="IPR018838">
    <property type="entry name" value="ZGRF1-like_N"/>
</dbReference>
<dbReference type="Gene3D" id="1.20.120.850">
    <property type="entry name" value="SWI2/SNF2 ATPases, N-terminal domain"/>
    <property type="match status" value="1"/>
</dbReference>
<dbReference type="InterPro" id="IPR014001">
    <property type="entry name" value="Helicase_ATP-bd"/>
</dbReference>
<evidence type="ECO:0000256" key="2">
    <source>
        <dbReference type="ARBA" id="ARBA00022801"/>
    </source>
</evidence>
<proteinExistence type="predicted"/>
<evidence type="ECO:0000313" key="9">
    <source>
        <dbReference type="Proteomes" id="UP001431209"/>
    </source>
</evidence>
<dbReference type="CDD" id="cd18004">
    <property type="entry name" value="DEXHc_RAD54"/>
    <property type="match status" value="1"/>
</dbReference>
<dbReference type="FunFam" id="3.40.50.300:FF:000332">
    <property type="entry name" value="DNA repair and recombination protein RAD54-like"/>
    <property type="match status" value="1"/>
</dbReference>
<dbReference type="SMART" id="SM00487">
    <property type="entry name" value="DEXDc"/>
    <property type="match status" value="1"/>
</dbReference>
<dbReference type="GO" id="GO:0016787">
    <property type="term" value="F:hydrolase activity"/>
    <property type="evidence" value="ECO:0007669"/>
    <property type="project" value="UniProtKB-KW"/>
</dbReference>
<dbReference type="InterPro" id="IPR049730">
    <property type="entry name" value="SNF2/RAD54-like_C"/>
</dbReference>
<dbReference type="GO" id="GO:0005524">
    <property type="term" value="F:ATP binding"/>
    <property type="evidence" value="ECO:0007669"/>
    <property type="project" value="UniProtKB-KW"/>
</dbReference>
<name>A0AAW2YP85_9EUKA</name>
<keyword evidence="9" id="KW-1185">Reference proteome</keyword>
<dbReference type="SUPFAM" id="SSF52540">
    <property type="entry name" value="P-loop containing nucleoside triphosphate hydrolases"/>
    <property type="match status" value="2"/>
</dbReference>
<dbReference type="Gene3D" id="3.40.50.300">
    <property type="entry name" value="P-loop containing nucleotide triphosphate hydrolases"/>
    <property type="match status" value="1"/>
</dbReference>
<dbReference type="GO" id="GO:0004386">
    <property type="term" value="F:helicase activity"/>
    <property type="evidence" value="ECO:0007669"/>
    <property type="project" value="UniProtKB-KW"/>
</dbReference>
<dbReference type="PANTHER" id="PTHR45629">
    <property type="entry name" value="SNF2/RAD54 FAMILY MEMBER"/>
    <property type="match status" value="1"/>
</dbReference>
<keyword evidence="3" id="KW-0347">Helicase</keyword>
<dbReference type="InterPro" id="IPR001650">
    <property type="entry name" value="Helicase_C-like"/>
</dbReference>
<dbReference type="PROSITE" id="PS51192">
    <property type="entry name" value="HELICASE_ATP_BIND_1"/>
    <property type="match status" value="1"/>
</dbReference>
<evidence type="ECO:0000259" key="7">
    <source>
        <dbReference type="PROSITE" id="PS51194"/>
    </source>
</evidence>
<dbReference type="Pfam" id="PF10382">
    <property type="entry name" value="ZGRF1-like_N"/>
    <property type="match status" value="1"/>
</dbReference>
<evidence type="ECO:0000313" key="8">
    <source>
        <dbReference type="EMBL" id="KAL0478439.1"/>
    </source>
</evidence>
<organism evidence="8 9">
    <name type="scientific">Acrasis kona</name>
    <dbReference type="NCBI Taxonomy" id="1008807"/>
    <lineage>
        <taxon>Eukaryota</taxon>
        <taxon>Discoba</taxon>
        <taxon>Heterolobosea</taxon>
        <taxon>Tetramitia</taxon>
        <taxon>Eutetramitia</taxon>
        <taxon>Acrasidae</taxon>
        <taxon>Acrasis</taxon>
    </lineage>
</organism>
<feature type="compositionally biased region" description="Acidic residues" evidence="5">
    <location>
        <begin position="878"/>
        <end position="888"/>
    </location>
</feature>
<dbReference type="CDD" id="cd18793">
    <property type="entry name" value="SF2_C_SNF"/>
    <property type="match status" value="1"/>
</dbReference>
<feature type="compositionally biased region" description="Basic and acidic residues" evidence="5">
    <location>
        <begin position="29"/>
        <end position="45"/>
    </location>
</feature>
<evidence type="ECO:0000256" key="5">
    <source>
        <dbReference type="SAM" id="MobiDB-lite"/>
    </source>
</evidence>
<accession>A0AAW2YP85</accession>
<dbReference type="PANTHER" id="PTHR45629:SF7">
    <property type="entry name" value="DNA EXCISION REPAIR PROTEIN ERCC-6-RELATED"/>
    <property type="match status" value="1"/>
</dbReference>
<dbReference type="InterPro" id="IPR000330">
    <property type="entry name" value="SNF2_N"/>
</dbReference>
<keyword evidence="2" id="KW-0378">Hydrolase</keyword>
<dbReference type="InterPro" id="IPR027417">
    <property type="entry name" value="P-loop_NTPase"/>
</dbReference>
<gene>
    <name evidence="8" type="ORF">AKO1_000434</name>
</gene>
<evidence type="ECO:0000256" key="4">
    <source>
        <dbReference type="ARBA" id="ARBA00022840"/>
    </source>
</evidence>
<evidence type="ECO:0000259" key="6">
    <source>
        <dbReference type="PROSITE" id="PS51192"/>
    </source>
</evidence>
<dbReference type="EMBL" id="JAOPGA020000391">
    <property type="protein sequence ID" value="KAL0478439.1"/>
    <property type="molecule type" value="Genomic_DNA"/>
</dbReference>
<dbReference type="Gene3D" id="3.40.50.10810">
    <property type="entry name" value="Tandem AAA-ATPase domain"/>
    <property type="match status" value="1"/>
</dbReference>
<dbReference type="Proteomes" id="UP001431209">
    <property type="component" value="Unassembled WGS sequence"/>
</dbReference>
<keyword evidence="4" id="KW-0067">ATP-binding</keyword>
<dbReference type="InterPro" id="IPR038718">
    <property type="entry name" value="SNF2-like_sf"/>
</dbReference>
<dbReference type="InterPro" id="IPR050496">
    <property type="entry name" value="SNF2_RAD54_helicase_repair"/>
</dbReference>
<feature type="domain" description="Helicase ATP-binding" evidence="6">
    <location>
        <begin position="272"/>
        <end position="443"/>
    </location>
</feature>
<reference evidence="8 9" key="1">
    <citation type="submission" date="2024-03" db="EMBL/GenBank/DDBJ databases">
        <title>The Acrasis kona genome and developmental transcriptomes reveal deep origins of eukaryotic multicellular pathways.</title>
        <authorList>
            <person name="Sheikh S."/>
            <person name="Fu C.-J."/>
            <person name="Brown M.W."/>
            <person name="Baldauf S.L."/>
        </authorList>
    </citation>
    <scope>NUCLEOTIDE SEQUENCE [LARGE SCALE GENOMIC DNA]</scope>
    <source>
        <strain evidence="8 9">ATCC MYA-3509</strain>
    </source>
</reference>
<dbReference type="AlphaFoldDB" id="A0AAW2YP85"/>
<evidence type="ECO:0000256" key="1">
    <source>
        <dbReference type="ARBA" id="ARBA00022741"/>
    </source>
</evidence>
<comment type="caution">
    <text evidence="8">The sequence shown here is derived from an EMBL/GenBank/DDBJ whole genome shotgun (WGS) entry which is preliminary data.</text>
</comment>
<dbReference type="SMART" id="SM00490">
    <property type="entry name" value="HELICc"/>
    <property type="match status" value="1"/>
</dbReference>
<feature type="compositionally biased region" description="Acidic residues" evidence="5">
    <location>
        <begin position="850"/>
        <end position="867"/>
    </location>
</feature>
<dbReference type="PROSITE" id="PS51194">
    <property type="entry name" value="HELICASE_CTER"/>
    <property type="match status" value="1"/>
</dbReference>
<dbReference type="Pfam" id="PF00176">
    <property type="entry name" value="SNF2-rel_dom"/>
    <property type="match status" value="1"/>
</dbReference>
<dbReference type="Pfam" id="PF00271">
    <property type="entry name" value="Helicase_C"/>
    <property type="match status" value="1"/>
</dbReference>
<feature type="region of interest" description="Disordered" evidence="5">
    <location>
        <begin position="1"/>
        <end position="89"/>
    </location>
</feature>
<protein>
    <submittedName>
        <fullName evidence="8">DNA repair and recombination protein RAD54</fullName>
    </submittedName>
</protein>
<sequence>MSSATRKPFVSPVVNKPFKSPVIKPKGTTSKDEEKLKEKPKETKDATSSTTETTKKAFVSPAAAKNPTFKPPTTSKPVAKTKSAAKEEKVEVEGEPSEFLSIWNVIYAKRSNKKHKSYDDGILLVKEKRYILHDTSGKVVVQKIVSKTIDNLREGDVVEIGAKEVEFMSKIKEEDYISGKVFLQFQTPVVATKAKPKASKMTATKFKAHDPNQVISEVVREETKTKAPDGTILLNPGHSDDLHDVYIDYFLAKSLRDHQVEGVKFMYQCVMGERSFQGRGCLLADEMGLGKTLQSISIMWTLLNRGPNGHPIAKKCIIVTNSSLVNNWKNEVKKWLGMRLTPLVCVAKSGKLTPTQTLAEFKSGYHKCLIISYDLCSRYSEELQACKCDLLICDEAHKLKNNNIKIFQALKNLNTPRRIALSGTPMQNDLGEFFCIVDFINPGLLGEANTFKSLFTDPINKSREPDAKPETKRTGLARNQKLNELVSEFVLRRTQELLTKHLPPKTEMLVFCKLNQLQEKLYKHFVKSKYMYQLLSSGEKSGKGRHALSCIQNLKKLLTHPDMIYNALVKDDTVDSDDEEDEDYDRRERLKETWAGALELFPSDYNSKVFDSHLSGKMQLLEKILHESHKKGDKVVVVSNFTSILNQIERLCKKSDFEFVRLDGSTPSDKRMPIVDAFNSNKNNEFIFLLSSKAGGTGLNLIGANRLILFDPDWNPSNDHQAMARVWRDGQKKSVFIYRFMCTGTIEEKIFQRQIVKTGLSKTVVDDKSMNKAAFSREELKALFGYNEETKCDTFGDEADDVNVYELVRGVDDVLSKAVVDNNLVSFVKISNSKEEDAAILKNSINTNDAEEVVDVDGEEDKEMSDDQDAKSDGAQSEGEEEYSFEQEETPKKKRKIEEASDDSDSD</sequence>